<evidence type="ECO:0000313" key="2">
    <source>
        <dbReference type="EMBL" id="AWR96505.1"/>
    </source>
</evidence>
<feature type="transmembrane region" description="Helical" evidence="1">
    <location>
        <begin position="161"/>
        <end position="179"/>
    </location>
</feature>
<keyword evidence="3" id="KW-1185">Reference proteome</keyword>
<evidence type="ECO:0000256" key="1">
    <source>
        <dbReference type="SAM" id="Phobius"/>
    </source>
</evidence>
<dbReference type="GeneID" id="36836775"/>
<dbReference type="KEGG" id="asul:DFR86_02360"/>
<proteinExistence type="predicted"/>
<keyword evidence="1" id="KW-0812">Transmembrane</keyword>
<dbReference type="AlphaFoldDB" id="A0A2U9IKJ2"/>
<gene>
    <name evidence="2" type="ORF">DFR86_02360</name>
</gene>
<keyword evidence="1" id="KW-0472">Membrane</keyword>
<accession>A0A2U9IKJ2</accession>
<dbReference type="RefSeq" id="WP_110379395.1">
    <property type="nucleotide sequence ID" value="NZ_CP029288.2"/>
</dbReference>
<reference evidence="2 3" key="1">
    <citation type="submission" date="2018-05" db="EMBL/GenBank/DDBJ databases">
        <title>Complete Genome Sequences of Extremely Thermoacidophilic, Metal-Mobilizing Type-Strain Members of the Archaeal Family Sulfolobaceae: Acidianus brierleyi DSM-1651T, Acidianus sulfidivorans DSM-18786T, Metallosphaera hakonensis DSM-7519T, and Metallosphaera prunae DSM-10039T.</title>
        <authorList>
            <person name="Counts J.A."/>
            <person name="Kelly R.M."/>
        </authorList>
    </citation>
    <scope>NUCLEOTIDE SEQUENCE [LARGE SCALE GENOMIC DNA]</scope>
    <source>
        <strain evidence="2 3">JP7</strain>
    </source>
</reference>
<dbReference type="OrthoDB" id="43902at2157"/>
<dbReference type="Proteomes" id="UP000248410">
    <property type="component" value="Chromosome"/>
</dbReference>
<name>A0A2U9IKJ2_9CREN</name>
<dbReference type="EMBL" id="CP029288">
    <property type="protein sequence ID" value="AWR96505.1"/>
    <property type="molecule type" value="Genomic_DNA"/>
</dbReference>
<protein>
    <submittedName>
        <fullName evidence="2">Uncharacterized protein</fullName>
    </submittedName>
</protein>
<evidence type="ECO:0000313" key="3">
    <source>
        <dbReference type="Proteomes" id="UP000248410"/>
    </source>
</evidence>
<sequence length="184" mass="20922">MIPLLLLVFIGMVSPHTFYLYNVQLNINDTIYTYTYNFSIINVYNNYVDFNLTITGENYYYSSNYNVSINDPYPLPINYEVFNTTDLVFVKNVTISNTEMKEYSGIFNALGKYKIPVTAYFDNGSLYTLNGTYNGVSVYINAQNITLPTTTSQESSTLSNYVIPIIFAVVFIIAIVLLIKIGKI</sequence>
<keyword evidence="1" id="KW-1133">Transmembrane helix</keyword>
<organism evidence="2 3">
    <name type="scientific">Acidianus sulfidivorans JP7</name>
    <dbReference type="NCBI Taxonomy" id="619593"/>
    <lineage>
        <taxon>Archaea</taxon>
        <taxon>Thermoproteota</taxon>
        <taxon>Thermoprotei</taxon>
        <taxon>Sulfolobales</taxon>
        <taxon>Sulfolobaceae</taxon>
        <taxon>Acidianus</taxon>
    </lineage>
</organism>